<keyword evidence="3 5" id="KW-0732">Signal</keyword>
<evidence type="ECO:0000256" key="2">
    <source>
        <dbReference type="ARBA" id="ARBA00022512"/>
    </source>
</evidence>
<evidence type="ECO:0000256" key="1">
    <source>
        <dbReference type="ARBA" id="ARBA00004191"/>
    </source>
</evidence>
<evidence type="ECO:0000256" key="5">
    <source>
        <dbReference type="SAM" id="SignalP"/>
    </source>
</evidence>
<sequence length="389" mass="40153">MLFLKSAVVFALISLTSLSKAQLVDCNINGVTVATVDLDTGVCPFTIADSLPVSNEYSSDQDYDIEFYYTIIKAIKYFTDISNAGRTLSIAANAVYGTTGISLYQVHAVVSPPSNSSAAIQKRFHLETRATIPQELITKLEGLTGTPVEGPAGEFKVSVVDSVASSSASVAASTVLSSTSAPGSGSVSATKETTSTVTATSLKTLHLTTTVCSDHKCTESSVPVSEYLTTTTISGVETVFTTYCPLSTSVYSTPVSTHTTVSGTSTKTTTIYATKTTLVPAVVKPTSSKLSILAAATATTPVVVSTVTTAKVSTVAKSSVAPPVATTATSIPVKIESGSTYIKPASTVTIPTSATKPSSAPSAIQQGNANNKFAHFNELLLVIPVVALF</sequence>
<keyword evidence="2" id="KW-0134">Cell wall</keyword>
<dbReference type="Pfam" id="PF13928">
    <property type="entry name" value="Flocculin_t3"/>
    <property type="match status" value="1"/>
</dbReference>
<dbReference type="OrthoDB" id="4096612at2759"/>
<reference evidence="6" key="1">
    <citation type="submission" date="2022-03" db="EMBL/GenBank/DDBJ databases">
        <authorList>
            <person name="Legras J.-L."/>
            <person name="Devillers H."/>
            <person name="Grondin C."/>
        </authorList>
    </citation>
    <scope>NUCLEOTIDE SEQUENCE</scope>
    <source>
        <strain evidence="6">CLIB 1423</strain>
    </source>
</reference>
<dbReference type="EMBL" id="CAKXYY010000002">
    <property type="protein sequence ID" value="CAH2350875.1"/>
    <property type="molecule type" value="Genomic_DNA"/>
</dbReference>
<comment type="subcellular location">
    <subcellularLocation>
        <location evidence="1">Secreted</location>
        <location evidence="1">Cell wall</location>
    </subcellularLocation>
</comment>
<proteinExistence type="predicted"/>
<evidence type="ECO:0000313" key="7">
    <source>
        <dbReference type="Proteomes" id="UP000837801"/>
    </source>
</evidence>
<feature type="signal peptide" evidence="5">
    <location>
        <begin position="1"/>
        <end position="21"/>
    </location>
</feature>
<accession>A0A9P0QM03</accession>
<dbReference type="Proteomes" id="UP000837801">
    <property type="component" value="Unassembled WGS sequence"/>
</dbReference>
<name>A0A9P0QM03_9ASCO</name>
<protein>
    <submittedName>
        <fullName evidence="6">Uncharacterized protein</fullName>
    </submittedName>
</protein>
<evidence type="ECO:0000256" key="3">
    <source>
        <dbReference type="ARBA" id="ARBA00022729"/>
    </source>
</evidence>
<evidence type="ECO:0000256" key="4">
    <source>
        <dbReference type="ARBA" id="ARBA00023180"/>
    </source>
</evidence>
<keyword evidence="7" id="KW-1185">Reference proteome</keyword>
<dbReference type="GO" id="GO:0009277">
    <property type="term" value="C:fungal-type cell wall"/>
    <property type="evidence" value="ECO:0007669"/>
    <property type="project" value="UniProtKB-ARBA"/>
</dbReference>
<gene>
    <name evidence="6" type="ORF">CLIB1423_02S07118</name>
</gene>
<organism evidence="6 7">
    <name type="scientific">[Candida] railenensis</name>
    <dbReference type="NCBI Taxonomy" id="45579"/>
    <lineage>
        <taxon>Eukaryota</taxon>
        <taxon>Fungi</taxon>
        <taxon>Dikarya</taxon>
        <taxon>Ascomycota</taxon>
        <taxon>Saccharomycotina</taxon>
        <taxon>Pichiomycetes</taxon>
        <taxon>Debaryomycetaceae</taxon>
        <taxon>Kurtzmaniella</taxon>
    </lineage>
</organism>
<keyword evidence="4" id="KW-0325">Glycoprotein</keyword>
<keyword evidence="2" id="KW-0964">Secreted</keyword>
<comment type="caution">
    <text evidence="6">The sequence shown here is derived from an EMBL/GenBank/DDBJ whole genome shotgun (WGS) entry which is preliminary data.</text>
</comment>
<dbReference type="AlphaFoldDB" id="A0A9P0QM03"/>
<feature type="chain" id="PRO_5040272058" evidence="5">
    <location>
        <begin position="22"/>
        <end position="389"/>
    </location>
</feature>
<evidence type="ECO:0000313" key="6">
    <source>
        <dbReference type="EMBL" id="CAH2350875.1"/>
    </source>
</evidence>
<dbReference type="InterPro" id="IPR025928">
    <property type="entry name" value="Flocculin_t3_rpt"/>
</dbReference>